<dbReference type="SUPFAM" id="SSF52402">
    <property type="entry name" value="Adenine nucleotide alpha hydrolases-like"/>
    <property type="match status" value="2"/>
</dbReference>
<accession>A0A518I369</accession>
<dbReference type="EMBL" id="CP037423">
    <property type="protein sequence ID" value="QDV47550.1"/>
    <property type="molecule type" value="Genomic_DNA"/>
</dbReference>
<feature type="domain" description="UspA" evidence="2">
    <location>
        <begin position="2"/>
        <end position="138"/>
    </location>
</feature>
<dbReference type="Gene3D" id="3.40.50.12370">
    <property type="match status" value="1"/>
</dbReference>
<organism evidence="3 4">
    <name type="scientific">Stieleria neptunia</name>
    <dbReference type="NCBI Taxonomy" id="2527979"/>
    <lineage>
        <taxon>Bacteria</taxon>
        <taxon>Pseudomonadati</taxon>
        <taxon>Planctomycetota</taxon>
        <taxon>Planctomycetia</taxon>
        <taxon>Pirellulales</taxon>
        <taxon>Pirellulaceae</taxon>
        <taxon>Stieleria</taxon>
    </lineage>
</organism>
<evidence type="ECO:0000313" key="4">
    <source>
        <dbReference type="Proteomes" id="UP000319004"/>
    </source>
</evidence>
<dbReference type="PANTHER" id="PTHR46268:SF6">
    <property type="entry name" value="UNIVERSAL STRESS PROTEIN UP12"/>
    <property type="match status" value="1"/>
</dbReference>
<reference evidence="3 4" key="1">
    <citation type="submission" date="2019-03" db="EMBL/GenBank/DDBJ databases">
        <title>Deep-cultivation of Planctomycetes and their phenomic and genomic characterization uncovers novel biology.</title>
        <authorList>
            <person name="Wiegand S."/>
            <person name="Jogler M."/>
            <person name="Boedeker C."/>
            <person name="Pinto D."/>
            <person name="Vollmers J."/>
            <person name="Rivas-Marin E."/>
            <person name="Kohn T."/>
            <person name="Peeters S.H."/>
            <person name="Heuer A."/>
            <person name="Rast P."/>
            <person name="Oberbeckmann S."/>
            <person name="Bunk B."/>
            <person name="Jeske O."/>
            <person name="Meyerdierks A."/>
            <person name="Storesund J.E."/>
            <person name="Kallscheuer N."/>
            <person name="Luecker S."/>
            <person name="Lage O.M."/>
            <person name="Pohl T."/>
            <person name="Merkel B.J."/>
            <person name="Hornburger P."/>
            <person name="Mueller R.-W."/>
            <person name="Bruemmer F."/>
            <person name="Labrenz M."/>
            <person name="Spormann A.M."/>
            <person name="Op den Camp H."/>
            <person name="Overmann J."/>
            <person name="Amann R."/>
            <person name="Jetten M.S.M."/>
            <person name="Mascher T."/>
            <person name="Medema M.H."/>
            <person name="Devos D.P."/>
            <person name="Kaster A.-K."/>
            <person name="Ovreas L."/>
            <person name="Rohde M."/>
            <person name="Galperin M.Y."/>
            <person name="Jogler C."/>
        </authorList>
    </citation>
    <scope>NUCLEOTIDE SEQUENCE [LARGE SCALE GENOMIC DNA]</scope>
    <source>
        <strain evidence="3 4">Enr13</strain>
    </source>
</reference>
<dbReference type="RefSeq" id="WP_145391654.1">
    <property type="nucleotide sequence ID" value="NZ_CP037423.1"/>
</dbReference>
<protein>
    <submittedName>
        <fullName evidence="3">Universal stress protein family protein</fullName>
    </submittedName>
</protein>
<dbReference type="PRINTS" id="PR01438">
    <property type="entry name" value="UNVRSLSTRESS"/>
</dbReference>
<evidence type="ECO:0000259" key="2">
    <source>
        <dbReference type="Pfam" id="PF00582"/>
    </source>
</evidence>
<dbReference type="InterPro" id="IPR006016">
    <property type="entry name" value="UspA"/>
</dbReference>
<dbReference type="Pfam" id="PF00582">
    <property type="entry name" value="Usp"/>
    <property type="match status" value="2"/>
</dbReference>
<gene>
    <name evidence="3" type="ORF">Enr13x_74600</name>
</gene>
<dbReference type="CDD" id="cd00293">
    <property type="entry name" value="USP-like"/>
    <property type="match status" value="2"/>
</dbReference>
<dbReference type="Proteomes" id="UP000319004">
    <property type="component" value="Chromosome"/>
</dbReference>
<comment type="similarity">
    <text evidence="1">Belongs to the universal stress protein A family.</text>
</comment>
<evidence type="ECO:0000256" key="1">
    <source>
        <dbReference type="ARBA" id="ARBA00008791"/>
    </source>
</evidence>
<name>A0A518I369_9BACT</name>
<dbReference type="OrthoDB" id="249659at2"/>
<evidence type="ECO:0000313" key="3">
    <source>
        <dbReference type="EMBL" id="QDV47550.1"/>
    </source>
</evidence>
<dbReference type="PANTHER" id="PTHR46268">
    <property type="entry name" value="STRESS RESPONSE PROTEIN NHAX"/>
    <property type="match status" value="1"/>
</dbReference>
<dbReference type="KEGG" id="snep:Enr13x_74600"/>
<feature type="domain" description="UspA" evidence="2">
    <location>
        <begin position="213"/>
        <end position="272"/>
    </location>
</feature>
<dbReference type="Gene3D" id="3.40.50.620">
    <property type="entry name" value="HUPs"/>
    <property type="match status" value="1"/>
</dbReference>
<sequence length="286" mass="31504">MQRIFHPTDFSSGGESAFVHALKLAVDANALLEVLHVDRHPEHVTWDDFPQVRQTLSQWGLLPDWALPEDVERLGIGVHKVLLAGKDPVSEILKHLRFHRPDLIIIATHHREGIDRWLHQDISKKIARSSHTSCLFVPHGADGFVARKDGSIEMHKVVVPIALEPDAVAAIAQSWALASLLDCKSVTATLVHVGDDENVIRNLAIPDIDGWTWELVVEDGDPAAQILKTADDRGADLITLATQGHLGFLDALRGSTSDQVVQKASCPILAVPAEWHGEQRPNLHPM</sequence>
<dbReference type="InterPro" id="IPR014729">
    <property type="entry name" value="Rossmann-like_a/b/a_fold"/>
</dbReference>
<dbReference type="AlphaFoldDB" id="A0A518I369"/>
<proteinExistence type="inferred from homology"/>
<dbReference type="InterPro" id="IPR006015">
    <property type="entry name" value="Universal_stress_UspA"/>
</dbReference>
<keyword evidence="4" id="KW-1185">Reference proteome</keyword>